<feature type="transmembrane region" description="Helical" evidence="8">
    <location>
        <begin position="313"/>
        <end position="336"/>
    </location>
</feature>
<feature type="transmembrane region" description="Helical" evidence="8">
    <location>
        <begin position="110"/>
        <end position="127"/>
    </location>
</feature>
<evidence type="ECO:0000256" key="1">
    <source>
        <dbReference type="ARBA" id="ARBA00004651"/>
    </source>
</evidence>
<dbReference type="PROSITE" id="PS50850">
    <property type="entry name" value="MFS"/>
    <property type="match status" value="1"/>
</dbReference>
<feature type="transmembrane region" description="Helical" evidence="8">
    <location>
        <begin position="218"/>
        <end position="236"/>
    </location>
</feature>
<evidence type="ECO:0000256" key="8">
    <source>
        <dbReference type="RuleBase" id="RU365088"/>
    </source>
</evidence>
<keyword evidence="11" id="KW-1185">Reference proteome</keyword>
<evidence type="ECO:0000256" key="3">
    <source>
        <dbReference type="ARBA" id="ARBA00022448"/>
    </source>
</evidence>
<dbReference type="InterPro" id="IPR036259">
    <property type="entry name" value="MFS_trans_sf"/>
</dbReference>
<keyword evidence="3 8" id="KW-0813">Transport</keyword>
<feature type="domain" description="Major facilitator superfamily (MFS) profile" evidence="9">
    <location>
        <begin position="15"/>
        <end position="405"/>
    </location>
</feature>
<dbReference type="SUPFAM" id="SSF103473">
    <property type="entry name" value="MFS general substrate transporter"/>
    <property type="match status" value="1"/>
</dbReference>
<dbReference type="Gene3D" id="1.20.1720.10">
    <property type="entry name" value="Multidrug resistance protein D"/>
    <property type="match status" value="1"/>
</dbReference>
<evidence type="ECO:0000313" key="11">
    <source>
        <dbReference type="Proteomes" id="UP000721844"/>
    </source>
</evidence>
<dbReference type="PANTHER" id="PTHR23502:SF132">
    <property type="entry name" value="POLYAMINE TRANSPORTER 2-RELATED"/>
    <property type="match status" value="1"/>
</dbReference>
<feature type="transmembrane region" description="Helical" evidence="8">
    <location>
        <begin position="289"/>
        <end position="307"/>
    </location>
</feature>
<evidence type="ECO:0000256" key="4">
    <source>
        <dbReference type="ARBA" id="ARBA00022475"/>
    </source>
</evidence>
<evidence type="ECO:0000259" key="9">
    <source>
        <dbReference type="PROSITE" id="PS50850"/>
    </source>
</evidence>
<dbReference type="GO" id="GO:0042910">
    <property type="term" value="F:xenobiotic transmembrane transporter activity"/>
    <property type="evidence" value="ECO:0007669"/>
    <property type="project" value="InterPro"/>
</dbReference>
<evidence type="ECO:0000256" key="5">
    <source>
        <dbReference type="ARBA" id="ARBA00022692"/>
    </source>
</evidence>
<feature type="transmembrane region" description="Helical" evidence="8">
    <location>
        <begin position="169"/>
        <end position="188"/>
    </location>
</feature>
<comment type="subcellular location">
    <subcellularLocation>
        <location evidence="8">Cell inner membrane</location>
        <topology evidence="8">Multi-pass membrane protein</topology>
    </subcellularLocation>
    <subcellularLocation>
        <location evidence="1">Cell membrane</location>
        <topology evidence="1">Multi-pass membrane protein</topology>
    </subcellularLocation>
</comment>
<dbReference type="GO" id="GO:0005886">
    <property type="term" value="C:plasma membrane"/>
    <property type="evidence" value="ECO:0007669"/>
    <property type="project" value="UniProtKB-SubCell"/>
</dbReference>
<proteinExistence type="inferred from homology"/>
<dbReference type="CDD" id="cd17320">
    <property type="entry name" value="MFS_MdfA_MDR_like"/>
    <property type="match status" value="1"/>
</dbReference>
<keyword evidence="5 8" id="KW-0812">Transmembrane</keyword>
<comment type="caution">
    <text evidence="10">The sequence shown here is derived from an EMBL/GenBank/DDBJ whole genome shotgun (WGS) entry which is preliminary data.</text>
</comment>
<dbReference type="EMBL" id="JAESVA010000005">
    <property type="protein sequence ID" value="MCB8881767.1"/>
    <property type="molecule type" value="Genomic_DNA"/>
</dbReference>
<dbReference type="Proteomes" id="UP000721844">
    <property type="component" value="Unassembled WGS sequence"/>
</dbReference>
<name>A0A963Z2Q6_9PROT</name>
<feature type="transmembrane region" description="Helical" evidence="8">
    <location>
        <begin position="82"/>
        <end position="104"/>
    </location>
</feature>
<keyword evidence="4" id="KW-1003">Cell membrane</keyword>
<keyword evidence="7 8" id="KW-0472">Membrane</keyword>
<protein>
    <recommendedName>
        <fullName evidence="8">Bcr/CflA family efflux transporter</fullName>
    </recommendedName>
</protein>
<keyword evidence="6 8" id="KW-1133">Transmembrane helix</keyword>
<feature type="transmembrane region" description="Helical" evidence="8">
    <location>
        <begin position="53"/>
        <end position="70"/>
    </location>
</feature>
<sequence>MPGDKVEVAKHGLRVLAILSALMGFASISTDLYLPALPSMARALRASPGMMELTISGFLVGFSLGQLLWGPIGDRYGRRMPIVAGLVLFIIGSVGCALSDSAWMMVSWRVVQAVGACASVVLARAIVRDLYEGARAAQMLSTLITVMAIAPLLGPILGGQILIFSSWPTIFWLLGVMGALTLAAVLTLPETLAPERRNHQPLGRAMLHYLTLVRRPQLLGYAGAVGFYYGGLYAYLAGTPFAYITYHHLRPQLYGLVFGTGIIGIMATNVINARIVARFGGTRLMRMGTAVAAVSALVIGLDAWTGWGGLAGLALPLFVFIGIAGFIVANAIAGALMQSPERAGTVSALVGAIQYGSGIISSGLVGAFADGTPWPMGGVILLCGLGSLACAWLLVPAPGKIRATV</sequence>
<evidence type="ECO:0000313" key="10">
    <source>
        <dbReference type="EMBL" id="MCB8881767.1"/>
    </source>
</evidence>
<dbReference type="InterPro" id="IPR020846">
    <property type="entry name" value="MFS_dom"/>
</dbReference>
<feature type="transmembrane region" description="Helical" evidence="8">
    <location>
        <begin position="348"/>
        <end position="368"/>
    </location>
</feature>
<organism evidence="10 11">
    <name type="scientific">Acidisoma cellulosilyticum</name>
    <dbReference type="NCBI Taxonomy" id="2802395"/>
    <lineage>
        <taxon>Bacteria</taxon>
        <taxon>Pseudomonadati</taxon>
        <taxon>Pseudomonadota</taxon>
        <taxon>Alphaproteobacteria</taxon>
        <taxon>Acetobacterales</taxon>
        <taxon>Acidocellaceae</taxon>
        <taxon>Acidisoma</taxon>
    </lineage>
</organism>
<dbReference type="InterPro" id="IPR004812">
    <property type="entry name" value="Efflux_drug-R_Bcr/CmlA"/>
</dbReference>
<evidence type="ECO:0000256" key="6">
    <source>
        <dbReference type="ARBA" id="ARBA00022989"/>
    </source>
</evidence>
<accession>A0A963Z2Q6</accession>
<reference evidence="10 11" key="1">
    <citation type="journal article" date="2021" name="Microorganisms">
        <title>Acidisoma silvae sp. nov. and Acidisomacellulosilytica sp. nov., Two Acidophilic Bacteria Isolated from Decaying Wood, Hydrolyzing Cellulose and Producing Poly-3-hydroxybutyrate.</title>
        <authorList>
            <person name="Mieszkin S."/>
            <person name="Pouder E."/>
            <person name="Uroz S."/>
            <person name="Simon-Colin C."/>
            <person name="Alain K."/>
        </authorList>
    </citation>
    <scope>NUCLEOTIDE SEQUENCE [LARGE SCALE GENOMIC DNA]</scope>
    <source>
        <strain evidence="10 11">HW T5.17</strain>
    </source>
</reference>
<dbReference type="NCBIfam" id="TIGR00710">
    <property type="entry name" value="efflux_Bcr_CflA"/>
    <property type="match status" value="1"/>
</dbReference>
<keyword evidence="8" id="KW-0997">Cell inner membrane</keyword>
<dbReference type="GO" id="GO:0015385">
    <property type="term" value="F:sodium:proton antiporter activity"/>
    <property type="evidence" value="ECO:0007669"/>
    <property type="project" value="TreeGrafter"/>
</dbReference>
<evidence type="ECO:0000256" key="7">
    <source>
        <dbReference type="ARBA" id="ARBA00023136"/>
    </source>
</evidence>
<dbReference type="GO" id="GO:1990961">
    <property type="term" value="P:xenobiotic detoxification by transmembrane export across the plasma membrane"/>
    <property type="evidence" value="ECO:0007669"/>
    <property type="project" value="InterPro"/>
</dbReference>
<gene>
    <name evidence="10" type="ORF">ACELLULO517_16075</name>
</gene>
<dbReference type="PANTHER" id="PTHR23502">
    <property type="entry name" value="MAJOR FACILITATOR SUPERFAMILY"/>
    <property type="match status" value="1"/>
</dbReference>
<dbReference type="InterPro" id="IPR011701">
    <property type="entry name" value="MFS"/>
</dbReference>
<dbReference type="AlphaFoldDB" id="A0A963Z2Q6"/>
<feature type="transmembrane region" description="Helical" evidence="8">
    <location>
        <begin position="256"/>
        <end position="277"/>
    </location>
</feature>
<evidence type="ECO:0000256" key="2">
    <source>
        <dbReference type="ARBA" id="ARBA00006236"/>
    </source>
</evidence>
<feature type="transmembrane region" description="Helical" evidence="8">
    <location>
        <begin position="139"/>
        <end position="163"/>
    </location>
</feature>
<comment type="similarity">
    <text evidence="2 8">Belongs to the major facilitator superfamily. Bcr/CmlA family.</text>
</comment>
<dbReference type="Pfam" id="PF07690">
    <property type="entry name" value="MFS_1"/>
    <property type="match status" value="1"/>
</dbReference>
<feature type="transmembrane region" description="Helical" evidence="8">
    <location>
        <begin position="12"/>
        <end position="33"/>
    </location>
</feature>
<feature type="transmembrane region" description="Helical" evidence="8">
    <location>
        <begin position="374"/>
        <end position="395"/>
    </location>
</feature>